<sequence length="646" mass="71080">MPGSSPTPVGVAATVQQPAAEAETRTTVQEPGNRLVAQRGLFRGPDPVCPDDLYLQVEQGNAVRERQRLVVHAGSAVTTDTYFGRFPASYWQRWTVVNEVDVELTLTGSGRVALVASDPAGETRVIAARELTGLRREPVTLTAALDKFVDGGFLWLEITTGDEELEVEQLRWTVSAPEKLRPTSVVICTFNRADDCTRTLQSLGRDPESLAVLESIFVVDQGTDTVDSREAFPEIQRTLGDRLRYIQQPNLGGAGGFGRGMYEVTEHGAADANVLLMDDDVLCEPEIAIRLTAFANRTTEPTIVGGQMLRLLHPTVLLAGAEYADFAQLIPGKVVKGALNDVDLLAEELDDDGVPTGRVNRGDRRVDADYNAWWSCLIPAEVVGAVGLPLPLFFQWDDVEYGYRARANGFATVTLPGAGLWHADFDWKDLDKWNEYFAVRNALIVSALHAEIEPKQIARVLLSRISRNLLSMEYGLAATLIKSMGDFLKGPDFLHDGGAAAAKEIRELRSAYPDTVMHPASEVPGIKAGAVPIVQAGATPSHARLVLLKRLVHLAMGRTTHQLGAVTRKDATWWHLSQFDTVVVTDGSQEGVRLRKRDRAVTIELGKEAARLVRRLVSELPRLREEYRAAVPSLVSRENWRRLYDL</sequence>
<accession>A0ABV9S1C1</accession>
<evidence type="ECO:0000256" key="5">
    <source>
        <dbReference type="SAM" id="MobiDB-lite"/>
    </source>
</evidence>
<organism evidence="8 9">
    <name type="scientific">Actinophytocola glycyrrhizae</name>
    <dbReference type="NCBI Taxonomy" id="2044873"/>
    <lineage>
        <taxon>Bacteria</taxon>
        <taxon>Bacillati</taxon>
        <taxon>Actinomycetota</taxon>
        <taxon>Actinomycetes</taxon>
        <taxon>Pseudonocardiales</taxon>
        <taxon>Pseudonocardiaceae</taxon>
    </lineage>
</organism>
<dbReference type="Gene3D" id="3.90.550.60">
    <property type="match status" value="1"/>
</dbReference>
<evidence type="ECO:0000256" key="4">
    <source>
        <dbReference type="ARBA" id="ARBA00022679"/>
    </source>
</evidence>
<dbReference type="Pfam" id="PF17994">
    <property type="entry name" value="Glft2_N"/>
    <property type="match status" value="1"/>
</dbReference>
<comment type="similarity">
    <text evidence="2">Belongs to the glycosyltransferase 2 family.</text>
</comment>
<comment type="pathway">
    <text evidence="1">Cell wall biogenesis; cell wall polysaccharide biosynthesis.</text>
</comment>
<feature type="region of interest" description="Disordered" evidence="5">
    <location>
        <begin position="1"/>
        <end position="28"/>
    </location>
</feature>
<evidence type="ECO:0000313" key="8">
    <source>
        <dbReference type="EMBL" id="MFC4854699.1"/>
    </source>
</evidence>
<protein>
    <submittedName>
        <fullName evidence="8">Glycosyltransferase</fullName>
        <ecNumber evidence="8">2.4.-.-</ecNumber>
    </submittedName>
</protein>
<dbReference type="EMBL" id="JBHSIS010000006">
    <property type="protein sequence ID" value="MFC4854699.1"/>
    <property type="molecule type" value="Genomic_DNA"/>
</dbReference>
<dbReference type="InterPro" id="IPR045699">
    <property type="entry name" value="GlfT2_C"/>
</dbReference>
<dbReference type="GO" id="GO:0016757">
    <property type="term" value="F:glycosyltransferase activity"/>
    <property type="evidence" value="ECO:0007669"/>
    <property type="project" value="UniProtKB-KW"/>
</dbReference>
<dbReference type="InterPro" id="IPR040492">
    <property type="entry name" value="GlfT2_N"/>
</dbReference>
<evidence type="ECO:0000259" key="6">
    <source>
        <dbReference type="Pfam" id="PF17994"/>
    </source>
</evidence>
<reference evidence="9" key="1">
    <citation type="journal article" date="2019" name="Int. J. Syst. Evol. Microbiol.">
        <title>The Global Catalogue of Microorganisms (GCM) 10K type strain sequencing project: providing services to taxonomists for standard genome sequencing and annotation.</title>
        <authorList>
            <consortium name="The Broad Institute Genomics Platform"/>
            <consortium name="The Broad Institute Genome Sequencing Center for Infectious Disease"/>
            <person name="Wu L."/>
            <person name="Ma J."/>
        </authorList>
    </citation>
    <scope>NUCLEOTIDE SEQUENCE [LARGE SCALE GENOMIC DNA]</scope>
    <source>
        <strain evidence="9">ZS-22-S1</strain>
    </source>
</reference>
<dbReference type="Proteomes" id="UP001595859">
    <property type="component" value="Unassembled WGS sequence"/>
</dbReference>
<dbReference type="EC" id="2.4.-.-" evidence="8"/>
<evidence type="ECO:0000256" key="2">
    <source>
        <dbReference type="ARBA" id="ARBA00006739"/>
    </source>
</evidence>
<proteinExistence type="inferred from homology"/>
<dbReference type="InterPro" id="IPR029044">
    <property type="entry name" value="Nucleotide-diphossugar_trans"/>
</dbReference>
<dbReference type="Pfam" id="PF13641">
    <property type="entry name" value="Glyco_tranf_2_3"/>
    <property type="match status" value="1"/>
</dbReference>
<dbReference type="PANTHER" id="PTHR43179">
    <property type="entry name" value="RHAMNOSYLTRANSFERASE WBBL"/>
    <property type="match status" value="1"/>
</dbReference>
<gene>
    <name evidence="8" type="ORF">ACFPCV_14420</name>
</gene>
<dbReference type="Pfam" id="PF19320">
    <property type="entry name" value="GlfT2_domain3"/>
    <property type="match status" value="1"/>
</dbReference>
<evidence type="ECO:0000256" key="3">
    <source>
        <dbReference type="ARBA" id="ARBA00022676"/>
    </source>
</evidence>
<dbReference type="RefSeq" id="WP_378056627.1">
    <property type="nucleotide sequence ID" value="NZ_JBHSIS010000006.1"/>
</dbReference>
<name>A0ABV9S1C1_9PSEU</name>
<comment type="caution">
    <text evidence="8">The sequence shown here is derived from an EMBL/GenBank/DDBJ whole genome shotgun (WGS) entry which is preliminary data.</text>
</comment>
<feature type="domain" description="Galactofuranosyltransferase GlfT2 N-terminal" evidence="6">
    <location>
        <begin position="53"/>
        <end position="173"/>
    </location>
</feature>
<evidence type="ECO:0000313" key="9">
    <source>
        <dbReference type="Proteomes" id="UP001595859"/>
    </source>
</evidence>
<evidence type="ECO:0000259" key="7">
    <source>
        <dbReference type="Pfam" id="PF19320"/>
    </source>
</evidence>
<keyword evidence="9" id="KW-1185">Reference proteome</keyword>
<dbReference type="PANTHER" id="PTHR43179:SF12">
    <property type="entry name" value="GALACTOFURANOSYLTRANSFERASE GLFT2"/>
    <property type="match status" value="1"/>
</dbReference>
<evidence type="ECO:0000256" key="1">
    <source>
        <dbReference type="ARBA" id="ARBA00004776"/>
    </source>
</evidence>
<dbReference type="SUPFAM" id="SSF53448">
    <property type="entry name" value="Nucleotide-diphospho-sugar transferases"/>
    <property type="match status" value="1"/>
</dbReference>
<keyword evidence="4 8" id="KW-0808">Transferase</keyword>
<keyword evidence="3 8" id="KW-0328">Glycosyltransferase</keyword>
<feature type="domain" description="Galactofuranosyltransferase-2 C-terminal" evidence="7">
    <location>
        <begin position="465"/>
        <end position="645"/>
    </location>
</feature>